<protein>
    <submittedName>
        <fullName evidence="3">Uncharacterized protein</fullName>
    </submittedName>
</protein>
<keyword evidence="2" id="KW-0472">Membrane</keyword>
<evidence type="ECO:0000256" key="2">
    <source>
        <dbReference type="SAM" id="Phobius"/>
    </source>
</evidence>
<keyword evidence="2" id="KW-1133">Transmembrane helix</keyword>
<dbReference type="OrthoDB" id="6133115at2759"/>
<sequence>MLGLVESAFYRGPLSPRPPDGPRRRRSRGPWRQMAPGQPPPAAQAHGLPTGPSYAPPIRPEVGRKRLSIISGTIMSLSLTSLGTYYFLNDRHIMEGYSWLPVVLVCVFAGGTVAKANRAETDRKISSLRDGQGDRKTRCVNPPKSSSERETHKPSSKSNLF</sequence>
<dbReference type="EMBL" id="OB661251">
    <property type="protein sequence ID" value="CAD7227770.1"/>
    <property type="molecule type" value="Genomic_DNA"/>
</dbReference>
<feature type="region of interest" description="Disordered" evidence="1">
    <location>
        <begin position="124"/>
        <end position="161"/>
    </location>
</feature>
<accession>A0A7R8ZKY6</accession>
<feature type="region of interest" description="Disordered" evidence="1">
    <location>
        <begin position="12"/>
        <end position="59"/>
    </location>
</feature>
<evidence type="ECO:0000313" key="3">
    <source>
        <dbReference type="EMBL" id="CAD7227770.1"/>
    </source>
</evidence>
<feature type="transmembrane region" description="Helical" evidence="2">
    <location>
        <begin position="67"/>
        <end position="87"/>
    </location>
</feature>
<reference evidence="3" key="1">
    <citation type="submission" date="2020-11" db="EMBL/GenBank/DDBJ databases">
        <authorList>
            <person name="Tran Van P."/>
        </authorList>
    </citation>
    <scope>NUCLEOTIDE SEQUENCE</scope>
</reference>
<dbReference type="AlphaFoldDB" id="A0A7R8ZKY6"/>
<organism evidence="3">
    <name type="scientific">Cyprideis torosa</name>
    <dbReference type="NCBI Taxonomy" id="163714"/>
    <lineage>
        <taxon>Eukaryota</taxon>
        <taxon>Metazoa</taxon>
        <taxon>Ecdysozoa</taxon>
        <taxon>Arthropoda</taxon>
        <taxon>Crustacea</taxon>
        <taxon>Oligostraca</taxon>
        <taxon>Ostracoda</taxon>
        <taxon>Podocopa</taxon>
        <taxon>Podocopida</taxon>
        <taxon>Cytherocopina</taxon>
        <taxon>Cytheroidea</taxon>
        <taxon>Cytherideidae</taxon>
        <taxon>Cyprideis</taxon>
    </lineage>
</organism>
<evidence type="ECO:0000256" key="1">
    <source>
        <dbReference type="SAM" id="MobiDB-lite"/>
    </source>
</evidence>
<gene>
    <name evidence="3" type="ORF">CTOB1V02_LOCUS5668</name>
</gene>
<feature type="compositionally biased region" description="Basic and acidic residues" evidence="1">
    <location>
        <begin position="124"/>
        <end position="137"/>
    </location>
</feature>
<feature type="transmembrane region" description="Helical" evidence="2">
    <location>
        <begin position="99"/>
        <end position="116"/>
    </location>
</feature>
<keyword evidence="2" id="KW-0812">Transmembrane</keyword>
<name>A0A7R8ZKY6_9CRUS</name>
<proteinExistence type="predicted"/>